<evidence type="ECO:0000313" key="8">
    <source>
        <dbReference type="Proteomes" id="UP000218811"/>
    </source>
</evidence>
<dbReference type="PANTHER" id="PTHR47540">
    <property type="entry name" value="THIAMINE REPRESSIBLE GENES REGULATORY PROTEIN THI5"/>
    <property type="match status" value="1"/>
</dbReference>
<dbReference type="GO" id="GO:0008270">
    <property type="term" value="F:zinc ion binding"/>
    <property type="evidence" value="ECO:0007669"/>
    <property type="project" value="InterPro"/>
</dbReference>
<keyword evidence="4" id="KW-0804">Transcription</keyword>
<evidence type="ECO:0000313" key="7">
    <source>
        <dbReference type="EMBL" id="PCH38896.1"/>
    </source>
</evidence>
<dbReference type="SMART" id="SM00066">
    <property type="entry name" value="GAL4"/>
    <property type="match status" value="1"/>
</dbReference>
<gene>
    <name evidence="7" type="ORF">WOLCODRAFT_43600</name>
</gene>
<sequence>RPKVTTACDSCRKRKLRCDGRTPSCSNCSLYEANCHYAAGRNKSGPPKGSKR</sequence>
<keyword evidence="3" id="KW-0238">DNA-binding</keyword>
<dbReference type="CDD" id="cd00067">
    <property type="entry name" value="GAL4"/>
    <property type="match status" value="1"/>
</dbReference>
<dbReference type="InterPro" id="IPR036864">
    <property type="entry name" value="Zn2-C6_fun-type_DNA-bd_sf"/>
</dbReference>
<evidence type="ECO:0000256" key="1">
    <source>
        <dbReference type="ARBA" id="ARBA00004123"/>
    </source>
</evidence>
<organism evidence="7 8">
    <name type="scientific">Wolfiporia cocos (strain MD-104)</name>
    <name type="common">Brown rot fungus</name>
    <dbReference type="NCBI Taxonomy" id="742152"/>
    <lineage>
        <taxon>Eukaryota</taxon>
        <taxon>Fungi</taxon>
        <taxon>Dikarya</taxon>
        <taxon>Basidiomycota</taxon>
        <taxon>Agaricomycotina</taxon>
        <taxon>Agaricomycetes</taxon>
        <taxon>Polyporales</taxon>
        <taxon>Phaeolaceae</taxon>
        <taxon>Wolfiporia</taxon>
    </lineage>
</organism>
<name>A0A2H3J9L9_WOLCO</name>
<dbReference type="PROSITE" id="PS00463">
    <property type="entry name" value="ZN2_CY6_FUNGAL_1"/>
    <property type="match status" value="1"/>
</dbReference>
<dbReference type="EMBL" id="KB467943">
    <property type="protein sequence ID" value="PCH38896.1"/>
    <property type="molecule type" value="Genomic_DNA"/>
</dbReference>
<evidence type="ECO:0000256" key="3">
    <source>
        <dbReference type="ARBA" id="ARBA00023125"/>
    </source>
</evidence>
<reference evidence="7 8" key="1">
    <citation type="journal article" date="2012" name="Science">
        <title>The Paleozoic origin of enzymatic lignin decomposition reconstructed from 31 fungal genomes.</title>
        <authorList>
            <person name="Floudas D."/>
            <person name="Binder M."/>
            <person name="Riley R."/>
            <person name="Barry K."/>
            <person name="Blanchette R.A."/>
            <person name="Henrissat B."/>
            <person name="Martinez A.T."/>
            <person name="Otillar R."/>
            <person name="Spatafora J.W."/>
            <person name="Yadav J.S."/>
            <person name="Aerts A."/>
            <person name="Benoit I."/>
            <person name="Boyd A."/>
            <person name="Carlson A."/>
            <person name="Copeland A."/>
            <person name="Coutinho P.M."/>
            <person name="de Vries R.P."/>
            <person name="Ferreira P."/>
            <person name="Findley K."/>
            <person name="Foster B."/>
            <person name="Gaskell J."/>
            <person name="Glotzer D."/>
            <person name="Gorecki P."/>
            <person name="Heitman J."/>
            <person name="Hesse C."/>
            <person name="Hori C."/>
            <person name="Igarashi K."/>
            <person name="Jurgens J.A."/>
            <person name="Kallen N."/>
            <person name="Kersten P."/>
            <person name="Kohler A."/>
            <person name="Kuees U."/>
            <person name="Kumar T.K.A."/>
            <person name="Kuo A."/>
            <person name="LaButti K."/>
            <person name="Larrondo L.F."/>
            <person name="Lindquist E."/>
            <person name="Ling A."/>
            <person name="Lombard V."/>
            <person name="Lucas S."/>
            <person name="Lundell T."/>
            <person name="Martin R."/>
            <person name="McLaughlin D.J."/>
            <person name="Morgenstern I."/>
            <person name="Morin E."/>
            <person name="Murat C."/>
            <person name="Nagy L.G."/>
            <person name="Nolan M."/>
            <person name="Ohm R.A."/>
            <person name="Patyshakuliyeva A."/>
            <person name="Rokas A."/>
            <person name="Ruiz-Duenas F.J."/>
            <person name="Sabat G."/>
            <person name="Salamov A."/>
            <person name="Samejima M."/>
            <person name="Schmutz J."/>
            <person name="Slot J.C."/>
            <person name="St John F."/>
            <person name="Stenlid J."/>
            <person name="Sun H."/>
            <person name="Sun S."/>
            <person name="Syed K."/>
            <person name="Tsang A."/>
            <person name="Wiebenga A."/>
            <person name="Young D."/>
            <person name="Pisabarro A."/>
            <person name="Eastwood D.C."/>
            <person name="Martin F."/>
            <person name="Cullen D."/>
            <person name="Grigoriev I.V."/>
            <person name="Hibbett D.S."/>
        </authorList>
    </citation>
    <scope>NUCLEOTIDE SEQUENCE [LARGE SCALE GENOMIC DNA]</scope>
    <source>
        <strain evidence="7 8">MD-104</strain>
    </source>
</reference>
<dbReference type="GO" id="GO:0045944">
    <property type="term" value="P:positive regulation of transcription by RNA polymerase II"/>
    <property type="evidence" value="ECO:0007669"/>
    <property type="project" value="TreeGrafter"/>
</dbReference>
<dbReference type="OMA" id="YEANCHY"/>
<accession>A0A2H3J9L9</accession>
<evidence type="ECO:0000256" key="2">
    <source>
        <dbReference type="ARBA" id="ARBA00023015"/>
    </source>
</evidence>
<keyword evidence="8" id="KW-1185">Reference proteome</keyword>
<dbReference type="AlphaFoldDB" id="A0A2H3J9L9"/>
<feature type="non-terminal residue" evidence="7">
    <location>
        <position position="1"/>
    </location>
</feature>
<evidence type="ECO:0000256" key="4">
    <source>
        <dbReference type="ARBA" id="ARBA00023163"/>
    </source>
</evidence>
<protein>
    <recommendedName>
        <fullName evidence="6">Zn(2)-C6 fungal-type domain-containing protein</fullName>
    </recommendedName>
</protein>
<dbReference type="Pfam" id="PF00172">
    <property type="entry name" value="Zn_clus"/>
    <property type="match status" value="1"/>
</dbReference>
<feature type="non-terminal residue" evidence="7">
    <location>
        <position position="52"/>
    </location>
</feature>
<dbReference type="PROSITE" id="PS50048">
    <property type="entry name" value="ZN2_CY6_FUNGAL_2"/>
    <property type="match status" value="1"/>
</dbReference>
<keyword evidence="5" id="KW-0539">Nucleus</keyword>
<feature type="domain" description="Zn(2)-C6 fungal-type" evidence="6">
    <location>
        <begin position="7"/>
        <end position="37"/>
    </location>
</feature>
<dbReference type="GO" id="GO:0000981">
    <property type="term" value="F:DNA-binding transcription factor activity, RNA polymerase II-specific"/>
    <property type="evidence" value="ECO:0007669"/>
    <property type="project" value="InterPro"/>
</dbReference>
<dbReference type="STRING" id="742152.A0A2H3J9L9"/>
<dbReference type="Proteomes" id="UP000218811">
    <property type="component" value="Unassembled WGS sequence"/>
</dbReference>
<dbReference type="Gene3D" id="4.10.240.10">
    <property type="entry name" value="Zn(2)-C6 fungal-type DNA-binding domain"/>
    <property type="match status" value="1"/>
</dbReference>
<dbReference type="InterPro" id="IPR051711">
    <property type="entry name" value="Stress_Response_Reg"/>
</dbReference>
<dbReference type="SUPFAM" id="SSF57701">
    <property type="entry name" value="Zn2/Cys6 DNA-binding domain"/>
    <property type="match status" value="1"/>
</dbReference>
<keyword evidence="2" id="KW-0805">Transcription regulation</keyword>
<comment type="subcellular location">
    <subcellularLocation>
        <location evidence="1">Nucleus</location>
    </subcellularLocation>
</comment>
<dbReference type="OrthoDB" id="2260578at2759"/>
<dbReference type="GO" id="GO:0005634">
    <property type="term" value="C:nucleus"/>
    <property type="evidence" value="ECO:0007669"/>
    <property type="project" value="UniProtKB-SubCell"/>
</dbReference>
<proteinExistence type="predicted"/>
<dbReference type="GO" id="GO:0043565">
    <property type="term" value="F:sequence-specific DNA binding"/>
    <property type="evidence" value="ECO:0007669"/>
    <property type="project" value="TreeGrafter"/>
</dbReference>
<dbReference type="PANTHER" id="PTHR47540:SF2">
    <property type="entry name" value="ZN(II)2CYS6 TRANSCRIPTION FACTOR (EUROFUNG)"/>
    <property type="match status" value="1"/>
</dbReference>
<evidence type="ECO:0000259" key="6">
    <source>
        <dbReference type="PROSITE" id="PS50048"/>
    </source>
</evidence>
<evidence type="ECO:0000256" key="5">
    <source>
        <dbReference type="ARBA" id="ARBA00023242"/>
    </source>
</evidence>
<dbReference type="InterPro" id="IPR001138">
    <property type="entry name" value="Zn2Cys6_DnaBD"/>
</dbReference>